<evidence type="ECO:0000256" key="2">
    <source>
        <dbReference type="SAM" id="Phobius"/>
    </source>
</evidence>
<sequence>MAARASARPIAWARLQAVSAEPTPMANPIFENPILENPIVAAAIDDLRGRLGDADAVDRVQGALDFVRAEIRQNAASYAEAEALLAVARRRYAEALVEEAGCEAGTEDAEVVVGSPELTARAAAYGELVDRALAALELHVVLSQALAFFILLRAAAYAWSRAKLLPGVLATVAAAYALAYAASGGAVVPGPASLVRILVLLLCFLFGRPAVVLASPVLVLVVVALVACRPHAPATILPYSSSRPADDLIGRIQDLDAVQRHVDLVRAQIAENDALYAEAAAQFAQRWPPPPTRASRYKEVMELALKLGDPEVAALAAAHLGVAARVLGIHHHEMLLFDALRFLLVARAFSFAVDRAHLLPGVLLTVAAAYALAYVVSWGAVVPGPASLSRISVLLLCFLFGVPVVGNLAYPRETPTPSPRKPSPPMANPIPFLRNSIITAVIDDLEGQAVNVDAVQRHLDLVRAQIAENRAIYADAVAQLPQVGRRLAEALFAAAAARQAPPESEQQQKTPTLPDSELERDEEDLDALAAALAAQIAELAARAVAVLQENEDAVVWLEVAVVPVLQENDNGAVVRLEVADPEVCALADDYLQMAVRLERSRQNHRILVQAHAFLLLVRAVGVAITRVHLLPGILLTIAAAYALAYAVSGGAVVPGAASLLRISALVLCFLFGVPVVGNLA</sequence>
<gene>
    <name evidence="3" type="ORF">HU200_047084</name>
</gene>
<feature type="transmembrane region" description="Helical" evidence="2">
    <location>
        <begin position="659"/>
        <end position="677"/>
    </location>
</feature>
<dbReference type="AlphaFoldDB" id="A0A835AX40"/>
<protein>
    <submittedName>
        <fullName evidence="3">Uncharacterized protein</fullName>
    </submittedName>
</protein>
<keyword evidence="4" id="KW-1185">Reference proteome</keyword>
<feature type="transmembrane region" description="Helical" evidence="2">
    <location>
        <begin position="357"/>
        <end position="379"/>
    </location>
</feature>
<feature type="transmembrane region" description="Helical" evidence="2">
    <location>
        <begin position="164"/>
        <end position="182"/>
    </location>
</feature>
<keyword evidence="2" id="KW-1133">Transmembrane helix</keyword>
<keyword evidence="2" id="KW-0472">Membrane</keyword>
<keyword evidence="2" id="KW-0812">Transmembrane</keyword>
<evidence type="ECO:0000313" key="3">
    <source>
        <dbReference type="EMBL" id="KAF8676213.1"/>
    </source>
</evidence>
<evidence type="ECO:0000256" key="1">
    <source>
        <dbReference type="SAM" id="MobiDB-lite"/>
    </source>
</evidence>
<dbReference type="Proteomes" id="UP000636709">
    <property type="component" value="Unassembled WGS sequence"/>
</dbReference>
<reference evidence="3" key="1">
    <citation type="submission" date="2020-07" db="EMBL/GenBank/DDBJ databases">
        <title>Genome sequence and genetic diversity analysis of an under-domesticated orphan crop, white fonio (Digitaria exilis).</title>
        <authorList>
            <person name="Bennetzen J.L."/>
            <person name="Chen S."/>
            <person name="Ma X."/>
            <person name="Wang X."/>
            <person name="Yssel A.E.J."/>
            <person name="Chaluvadi S.R."/>
            <person name="Johnson M."/>
            <person name="Gangashetty P."/>
            <person name="Hamidou F."/>
            <person name="Sanogo M.D."/>
            <person name="Zwaenepoel A."/>
            <person name="Wallace J."/>
            <person name="Van De Peer Y."/>
            <person name="Van Deynze A."/>
        </authorList>
    </citation>
    <scope>NUCLEOTIDE SEQUENCE</scope>
    <source>
        <tissue evidence="3">Leaves</tissue>
    </source>
</reference>
<feature type="compositionally biased region" description="Low complexity" evidence="1">
    <location>
        <begin position="498"/>
        <end position="508"/>
    </location>
</feature>
<feature type="transmembrane region" description="Helical" evidence="2">
    <location>
        <begin position="132"/>
        <end position="152"/>
    </location>
</feature>
<feature type="transmembrane region" description="Helical" evidence="2">
    <location>
        <begin position="630"/>
        <end position="647"/>
    </location>
</feature>
<accession>A0A835AX40</accession>
<comment type="caution">
    <text evidence="3">The sequence shown here is derived from an EMBL/GenBank/DDBJ whole genome shotgun (WGS) entry which is preliminary data.</text>
</comment>
<name>A0A835AX40_9POAL</name>
<feature type="region of interest" description="Disordered" evidence="1">
    <location>
        <begin position="498"/>
        <end position="520"/>
    </location>
</feature>
<evidence type="ECO:0000313" key="4">
    <source>
        <dbReference type="Proteomes" id="UP000636709"/>
    </source>
</evidence>
<dbReference type="EMBL" id="JACEFO010002174">
    <property type="protein sequence ID" value="KAF8676213.1"/>
    <property type="molecule type" value="Genomic_DNA"/>
</dbReference>
<dbReference type="OrthoDB" id="721548at2759"/>
<feature type="transmembrane region" description="Helical" evidence="2">
    <location>
        <begin position="391"/>
        <end position="410"/>
    </location>
</feature>
<organism evidence="3 4">
    <name type="scientific">Digitaria exilis</name>
    <dbReference type="NCBI Taxonomy" id="1010633"/>
    <lineage>
        <taxon>Eukaryota</taxon>
        <taxon>Viridiplantae</taxon>
        <taxon>Streptophyta</taxon>
        <taxon>Embryophyta</taxon>
        <taxon>Tracheophyta</taxon>
        <taxon>Spermatophyta</taxon>
        <taxon>Magnoliopsida</taxon>
        <taxon>Liliopsida</taxon>
        <taxon>Poales</taxon>
        <taxon>Poaceae</taxon>
        <taxon>PACMAD clade</taxon>
        <taxon>Panicoideae</taxon>
        <taxon>Panicodae</taxon>
        <taxon>Paniceae</taxon>
        <taxon>Anthephorinae</taxon>
        <taxon>Digitaria</taxon>
    </lineage>
</organism>
<proteinExistence type="predicted"/>
<feature type="transmembrane region" description="Helical" evidence="2">
    <location>
        <begin position="194"/>
        <end position="227"/>
    </location>
</feature>